<dbReference type="Pfam" id="PF11735">
    <property type="entry name" value="CAP59_mtransfer"/>
    <property type="match status" value="1"/>
</dbReference>
<dbReference type="InterPro" id="IPR021047">
    <property type="entry name" value="Mannosyltransferase_CMT1"/>
</dbReference>
<organism evidence="1 2">
    <name type="scientific">Dendryphion nanum</name>
    <dbReference type="NCBI Taxonomy" id="256645"/>
    <lineage>
        <taxon>Eukaryota</taxon>
        <taxon>Fungi</taxon>
        <taxon>Dikarya</taxon>
        <taxon>Ascomycota</taxon>
        <taxon>Pezizomycotina</taxon>
        <taxon>Dothideomycetes</taxon>
        <taxon>Pleosporomycetidae</taxon>
        <taxon>Pleosporales</taxon>
        <taxon>Torulaceae</taxon>
        <taxon>Dendryphion</taxon>
    </lineage>
</organism>
<dbReference type="Proteomes" id="UP000700596">
    <property type="component" value="Unassembled WGS sequence"/>
</dbReference>
<reference evidence="1" key="1">
    <citation type="journal article" date="2021" name="Nat. Commun.">
        <title>Genetic determinants of endophytism in the Arabidopsis root mycobiome.</title>
        <authorList>
            <person name="Mesny F."/>
            <person name="Miyauchi S."/>
            <person name="Thiergart T."/>
            <person name="Pickel B."/>
            <person name="Atanasova L."/>
            <person name="Karlsson M."/>
            <person name="Huettel B."/>
            <person name="Barry K.W."/>
            <person name="Haridas S."/>
            <person name="Chen C."/>
            <person name="Bauer D."/>
            <person name="Andreopoulos W."/>
            <person name="Pangilinan J."/>
            <person name="LaButti K."/>
            <person name="Riley R."/>
            <person name="Lipzen A."/>
            <person name="Clum A."/>
            <person name="Drula E."/>
            <person name="Henrissat B."/>
            <person name="Kohler A."/>
            <person name="Grigoriev I.V."/>
            <person name="Martin F.M."/>
            <person name="Hacquard S."/>
        </authorList>
    </citation>
    <scope>NUCLEOTIDE SEQUENCE</scope>
    <source>
        <strain evidence="1">MPI-CAGE-CH-0243</strain>
    </source>
</reference>
<dbReference type="AlphaFoldDB" id="A0A9P9DVB6"/>
<dbReference type="OrthoDB" id="262547at2759"/>
<keyword evidence="1" id="KW-0808">Transferase</keyword>
<evidence type="ECO:0000313" key="2">
    <source>
        <dbReference type="Proteomes" id="UP000700596"/>
    </source>
</evidence>
<keyword evidence="2" id="KW-1185">Reference proteome</keyword>
<sequence>MGASERPYKPTFPMTLTSPRTSALFRRILRHPVPRLLLLLLCIFDSLKVLNVYSRQIAATQEAANPPKNTKRIYIASQHWNSAPLLRDRWNNALLELVRELGFNNVFVAIYESGSFDDTKTALKELDVNLQELGVQRNITLSDVTHKDEMLKQPSDHGWIHTPNNTVELRRIPFLANVRNRLFEPLQHLVSHGETFDTILFLNDVVFTPTDVLNLLDTNGGQYAAACSQDFSKPPQYYDTFALRDSNGEETVMSTWPYFRSTRSRQAMEQFLPVPVSSCWNGMVAMPAEPFLSQYSLRFRGISDTLAASHLEASECCLIHADNPMSTTHGVFMNPMVRVGYNAKAYDSCHSEYAIISPLGIYTAIWKNRILRWVSTPFFKSWTVHKRVKAWERATSSIENGEFCLINEMQVIYEGGWKHV</sequence>
<dbReference type="GO" id="GO:0016757">
    <property type="term" value="F:glycosyltransferase activity"/>
    <property type="evidence" value="ECO:0007669"/>
    <property type="project" value="UniProtKB-KW"/>
</dbReference>
<gene>
    <name evidence="1" type="ORF">B0J11DRAFT_526649</name>
</gene>
<dbReference type="PANTHER" id="PTHR34144:SF7">
    <property type="entry name" value="EXPORT PROTEIN (CAP59), PUTATIVE (AFU_ORTHOLOGUE AFUA_7G05020)-RELATED"/>
    <property type="match status" value="1"/>
</dbReference>
<keyword evidence="1" id="KW-0328">Glycosyltransferase</keyword>
<evidence type="ECO:0000313" key="1">
    <source>
        <dbReference type="EMBL" id="KAH7126864.1"/>
    </source>
</evidence>
<name>A0A9P9DVB6_9PLEO</name>
<comment type="caution">
    <text evidence="1">The sequence shown here is derived from an EMBL/GenBank/DDBJ whole genome shotgun (WGS) entry which is preliminary data.</text>
</comment>
<protein>
    <submittedName>
        <fullName evidence="1">Cryptococcal mannosyltransferase 1-domain-containing protein</fullName>
    </submittedName>
</protein>
<dbReference type="EMBL" id="JAGMWT010000006">
    <property type="protein sequence ID" value="KAH7126864.1"/>
    <property type="molecule type" value="Genomic_DNA"/>
</dbReference>
<accession>A0A9P9DVB6</accession>
<dbReference type="PANTHER" id="PTHR34144">
    <property type="entry name" value="CHROMOSOME 8, WHOLE GENOME SHOTGUN SEQUENCE"/>
    <property type="match status" value="1"/>
</dbReference>
<proteinExistence type="predicted"/>